<accession>A0A5C6B026</accession>
<comment type="caution">
    <text evidence="1">The sequence shown here is derived from an EMBL/GenBank/DDBJ whole genome shotgun (WGS) entry which is preliminary data.</text>
</comment>
<dbReference type="RefSeq" id="WP_146520099.1">
    <property type="nucleotide sequence ID" value="NZ_CP151726.1"/>
</dbReference>
<sequence>MFWDFDVTIGFRVITEDPEKQSKAIQKKLLATKEVALSNIQDLTDCDEEQIRVPCSSPAWLKPCDFASGLPGSIDLQARFSSKLSKWLEKAFWRPSQFDQNFSFKWDSGIAISIDRSRNNIRERLFDGFSVTFDPSRDEIPMPELTRIYAQIAEKLGVEDHLEVGDASVQFVPDRIDLKDYQFFAASCRPSTAKCPDWICCRLMRTKKTSKHVWEMVQKVAFAEFGPPDWAFLEKNAFPDELPELIDECMTISNRWTCSLDISFDSFDPFSADVIVSPQVHPVWRCTKRDRTMKDHLILQVSVEHTGAEANLLLHTTGTPKWLSQFVQKAKLHGSMLTQDDLFITENDLVKSR</sequence>
<dbReference type="Proteomes" id="UP000320176">
    <property type="component" value="Unassembled WGS sequence"/>
</dbReference>
<dbReference type="AlphaFoldDB" id="A0A5C6B026"/>
<protein>
    <submittedName>
        <fullName evidence="1">Uncharacterized protein</fullName>
    </submittedName>
</protein>
<keyword evidence="2" id="KW-1185">Reference proteome</keyword>
<dbReference type="EMBL" id="SJPN01000003">
    <property type="protein sequence ID" value="TWU04732.1"/>
    <property type="molecule type" value="Genomic_DNA"/>
</dbReference>
<organism evidence="1 2">
    <name type="scientific">Stieleria varia</name>
    <dbReference type="NCBI Taxonomy" id="2528005"/>
    <lineage>
        <taxon>Bacteria</taxon>
        <taxon>Pseudomonadati</taxon>
        <taxon>Planctomycetota</taxon>
        <taxon>Planctomycetia</taxon>
        <taxon>Pirellulales</taxon>
        <taxon>Pirellulaceae</taxon>
        <taxon>Stieleria</taxon>
    </lineage>
</organism>
<name>A0A5C6B026_9BACT</name>
<reference evidence="1 2" key="1">
    <citation type="submission" date="2019-02" db="EMBL/GenBank/DDBJ databases">
        <title>Deep-cultivation of Planctomycetes and their phenomic and genomic characterization uncovers novel biology.</title>
        <authorList>
            <person name="Wiegand S."/>
            <person name="Jogler M."/>
            <person name="Boedeker C."/>
            <person name="Pinto D."/>
            <person name="Vollmers J."/>
            <person name="Rivas-Marin E."/>
            <person name="Kohn T."/>
            <person name="Peeters S.H."/>
            <person name="Heuer A."/>
            <person name="Rast P."/>
            <person name="Oberbeckmann S."/>
            <person name="Bunk B."/>
            <person name="Jeske O."/>
            <person name="Meyerdierks A."/>
            <person name="Storesund J.E."/>
            <person name="Kallscheuer N."/>
            <person name="Luecker S."/>
            <person name="Lage O.M."/>
            <person name="Pohl T."/>
            <person name="Merkel B.J."/>
            <person name="Hornburger P."/>
            <person name="Mueller R.-W."/>
            <person name="Bruemmer F."/>
            <person name="Labrenz M."/>
            <person name="Spormann A.M."/>
            <person name="Op Den Camp H."/>
            <person name="Overmann J."/>
            <person name="Amann R."/>
            <person name="Jetten M.S.M."/>
            <person name="Mascher T."/>
            <person name="Medema M.H."/>
            <person name="Devos D.P."/>
            <person name="Kaster A.-K."/>
            <person name="Ovreas L."/>
            <person name="Rohde M."/>
            <person name="Galperin M.Y."/>
            <person name="Jogler C."/>
        </authorList>
    </citation>
    <scope>NUCLEOTIDE SEQUENCE [LARGE SCALE GENOMIC DNA]</scope>
    <source>
        <strain evidence="1 2">Pla52n</strain>
    </source>
</reference>
<evidence type="ECO:0000313" key="2">
    <source>
        <dbReference type="Proteomes" id="UP000320176"/>
    </source>
</evidence>
<evidence type="ECO:0000313" key="1">
    <source>
        <dbReference type="EMBL" id="TWU04732.1"/>
    </source>
</evidence>
<gene>
    <name evidence="1" type="ORF">Pla52n_27750</name>
</gene>
<proteinExistence type="predicted"/>